<dbReference type="EMBL" id="JAOVZV010000018">
    <property type="protein sequence ID" value="MCX8533887.1"/>
    <property type="molecule type" value="Genomic_DNA"/>
</dbReference>
<gene>
    <name evidence="1" type="ORF">OEA66_16195</name>
</gene>
<dbReference type="RefSeq" id="WP_267282351.1">
    <property type="nucleotide sequence ID" value="NZ_JAOVZV010000018.1"/>
</dbReference>
<protein>
    <recommendedName>
        <fullName evidence="3">Lipoprotein</fullName>
    </recommendedName>
</protein>
<dbReference type="PROSITE" id="PS51257">
    <property type="entry name" value="PROKAR_LIPOPROTEIN"/>
    <property type="match status" value="1"/>
</dbReference>
<name>A0ABT3Y6U7_9FLAO</name>
<evidence type="ECO:0008006" key="3">
    <source>
        <dbReference type="Google" id="ProtNLM"/>
    </source>
</evidence>
<evidence type="ECO:0000313" key="2">
    <source>
        <dbReference type="Proteomes" id="UP001070176"/>
    </source>
</evidence>
<organism evidence="1 2">
    <name type="scientific">Chryseobacterium luquanense</name>
    <dbReference type="NCBI Taxonomy" id="2983766"/>
    <lineage>
        <taxon>Bacteria</taxon>
        <taxon>Pseudomonadati</taxon>
        <taxon>Bacteroidota</taxon>
        <taxon>Flavobacteriia</taxon>
        <taxon>Flavobacteriales</taxon>
        <taxon>Weeksellaceae</taxon>
        <taxon>Chryseobacterium group</taxon>
        <taxon>Chryseobacterium</taxon>
    </lineage>
</organism>
<accession>A0ABT3Y6U7</accession>
<evidence type="ECO:0000313" key="1">
    <source>
        <dbReference type="EMBL" id="MCX8533887.1"/>
    </source>
</evidence>
<sequence length="178" mass="21145">MKKILHLFCLFFILSCNWKTEPITVIKPKNNIYVDSLKKFEPLEYKGKISEKYYTYPGIFDWWRYPLVYPYAIQCIESNDKGHLVNDLNVNYNKGGGERVTIGEFDQFIFDKNYFIGQNVKANDKVIEEYFIFKFSDASIKKIQGIKNLQKQLEKIKFGKEIKFISIKEYGNLIYPKE</sequence>
<dbReference type="Proteomes" id="UP001070176">
    <property type="component" value="Unassembled WGS sequence"/>
</dbReference>
<comment type="caution">
    <text evidence="1">The sequence shown here is derived from an EMBL/GenBank/DDBJ whole genome shotgun (WGS) entry which is preliminary data.</text>
</comment>
<keyword evidence="2" id="KW-1185">Reference proteome</keyword>
<proteinExistence type="predicted"/>
<reference evidence="1" key="1">
    <citation type="submission" date="2022-10" db="EMBL/GenBank/DDBJ databases">
        <title>Chryseobacterium sp. nov., a novel bacterial species.</title>
        <authorList>
            <person name="Cao Y."/>
        </authorList>
    </citation>
    <scope>NUCLEOTIDE SEQUENCE</scope>
    <source>
        <strain evidence="1">KC 927</strain>
    </source>
</reference>